<evidence type="ECO:0000313" key="9">
    <source>
        <dbReference type="EMBL" id="MDN0025755.1"/>
    </source>
</evidence>
<gene>
    <name evidence="8" type="ORF">QVN81_11420</name>
    <name evidence="9" type="ORF">QVN84_09535</name>
</gene>
<evidence type="ECO:0000259" key="5">
    <source>
        <dbReference type="Pfam" id="PF00703"/>
    </source>
</evidence>
<name>A0AAW7JKK7_9BACT</name>
<feature type="chain" id="PRO_5043431781" evidence="4">
    <location>
        <begin position="24"/>
        <end position="610"/>
    </location>
</feature>
<evidence type="ECO:0000256" key="2">
    <source>
        <dbReference type="ARBA" id="ARBA00022801"/>
    </source>
</evidence>
<reference evidence="9" key="2">
    <citation type="submission" date="2023-08" db="EMBL/GenBank/DDBJ databases">
        <title>Identification and characterization of horizontal gene transfer across gut microbiota members of farm animals based on homology search.</title>
        <authorList>
            <person name="Schwarzerova J."/>
            <person name="Nykrynova M."/>
            <person name="Jureckova K."/>
            <person name="Cejkova D."/>
            <person name="Rychlik I."/>
        </authorList>
    </citation>
    <scope>NUCLEOTIDE SEQUENCE</scope>
    <source>
        <strain evidence="9">ET15</strain>
        <strain evidence="8">ET37</strain>
    </source>
</reference>
<dbReference type="SUPFAM" id="SSF51445">
    <property type="entry name" value="(Trans)glycosidases"/>
    <property type="match status" value="1"/>
</dbReference>
<feature type="domain" description="Glycoside hydrolase family 2 catalytic" evidence="6">
    <location>
        <begin position="336"/>
        <end position="598"/>
    </location>
</feature>
<evidence type="ECO:0000259" key="6">
    <source>
        <dbReference type="Pfam" id="PF02836"/>
    </source>
</evidence>
<dbReference type="InterPro" id="IPR013783">
    <property type="entry name" value="Ig-like_fold"/>
</dbReference>
<proteinExistence type="inferred from homology"/>
<dbReference type="InterPro" id="IPR006102">
    <property type="entry name" value="Ig-like_GH2"/>
</dbReference>
<dbReference type="PANTHER" id="PTHR42732">
    <property type="entry name" value="BETA-GALACTOSIDASE"/>
    <property type="match status" value="1"/>
</dbReference>
<dbReference type="InterPro" id="IPR017853">
    <property type="entry name" value="GH"/>
</dbReference>
<dbReference type="SUPFAM" id="SSF49303">
    <property type="entry name" value="beta-Galactosidase/glucuronidase domain"/>
    <property type="match status" value="1"/>
</dbReference>
<comment type="caution">
    <text evidence="9">The sequence shown here is derived from an EMBL/GenBank/DDBJ whole genome shotgun (WGS) entry which is preliminary data.</text>
</comment>
<keyword evidence="4" id="KW-0732">Signal</keyword>
<evidence type="ECO:0000256" key="1">
    <source>
        <dbReference type="ARBA" id="ARBA00007401"/>
    </source>
</evidence>
<dbReference type="AlphaFoldDB" id="A0AAW7JKK7"/>
<dbReference type="GO" id="GO:0004553">
    <property type="term" value="F:hydrolase activity, hydrolyzing O-glycosyl compounds"/>
    <property type="evidence" value="ECO:0007669"/>
    <property type="project" value="InterPro"/>
</dbReference>
<dbReference type="InterPro" id="IPR051913">
    <property type="entry name" value="GH2_Domain-Containing"/>
</dbReference>
<reference evidence="9" key="1">
    <citation type="submission" date="2023-06" db="EMBL/GenBank/DDBJ databases">
        <authorList>
            <person name="Zeman M."/>
            <person name="Kubasova T."/>
            <person name="Jahodarova E."/>
            <person name="Nykrynova M."/>
            <person name="Rychlik I."/>
        </authorList>
    </citation>
    <scope>NUCLEOTIDE SEQUENCE</scope>
    <source>
        <strain evidence="9">ET15</strain>
        <strain evidence="8">ET37</strain>
    </source>
</reference>
<sequence>MKKLVSAFALAATMLSVGTTAEAQTPRPEYPRPQFERSTWINLNGTWTYAFDFGRTGMEKGWNKTEGFDGKIMVPFCPESSLSGVQHTDFINSMWYHRKISIPADWDGKKILLNFGAVDYEAHVFIDGTVIGRHYGAGSSFSMDITKYVKAGHQHNLVLMVNDDLRGRKQLGGKQSLGFYSGGCNYTRVTGIWQTVWMEAVAKEGLKSVFATPDIDQKQLVIYPQFYNESNTNKLVVTMYDGKKAVASKTVNCTNNSVIVLPVKNMKLWSPESPFLYDITYKVVKDGKTIDEVKSYAGMRKVHTANGYFYLNNKPYFQRLVLDQGYYPDGIWTAPSDEALKKDIQLGKEAGFNGARLHQKSFEERYYYWADKLGYLTWGESASWGLDVNNELAARNFLSEWTELVERDRNHPSLVTWTPLNETWDANNSGVYTHFVENIYNITKAMDSTRPVNDASGDCHVKTDIWSVHNYERDPQKLREAFTFEHGKEPYRNTMDRKDWLACYDGQPYMVDEFGGLAWIRESERKGNSWGYGSEIKSMEDFYKILQDEVDALKDSKHVVGFCYTQLTDVEQEQNGIYYYDRTPKFDMKRIKAIFERIPSIIENPQDLSY</sequence>
<dbReference type="InterPro" id="IPR006103">
    <property type="entry name" value="Glyco_hydro_2_cat"/>
</dbReference>
<dbReference type="Proteomes" id="UP001167831">
    <property type="component" value="Unassembled WGS sequence"/>
</dbReference>
<dbReference type="Gene3D" id="2.60.40.10">
    <property type="entry name" value="Immunoglobulins"/>
    <property type="match status" value="1"/>
</dbReference>
<evidence type="ECO:0000256" key="4">
    <source>
        <dbReference type="SAM" id="SignalP"/>
    </source>
</evidence>
<dbReference type="InterPro" id="IPR006104">
    <property type="entry name" value="Glyco_hydro_2_N"/>
</dbReference>
<dbReference type="Pfam" id="PF00703">
    <property type="entry name" value="Glyco_hydro_2"/>
    <property type="match status" value="1"/>
</dbReference>
<comment type="similarity">
    <text evidence="1">Belongs to the glycosyl hydrolase 2 family.</text>
</comment>
<dbReference type="Pfam" id="PF02837">
    <property type="entry name" value="Glyco_hydro_2_N"/>
    <property type="match status" value="1"/>
</dbReference>
<dbReference type="Gene3D" id="3.20.20.80">
    <property type="entry name" value="Glycosidases"/>
    <property type="match status" value="1"/>
</dbReference>
<evidence type="ECO:0000313" key="10">
    <source>
        <dbReference type="Proteomes" id="UP001167831"/>
    </source>
</evidence>
<accession>A0AAW7JKK7</accession>
<dbReference type="EMBL" id="JAUEIE010000015">
    <property type="protein sequence ID" value="MDN0023618.1"/>
    <property type="molecule type" value="Genomic_DNA"/>
</dbReference>
<keyword evidence="2 9" id="KW-0378">Hydrolase</keyword>
<evidence type="ECO:0000256" key="3">
    <source>
        <dbReference type="ARBA" id="ARBA00023295"/>
    </source>
</evidence>
<keyword evidence="3" id="KW-0326">Glycosidase</keyword>
<organism evidence="9 11">
    <name type="scientific">Leyella lascolaii</name>
    <dbReference type="NCBI Taxonomy" id="1776379"/>
    <lineage>
        <taxon>Bacteria</taxon>
        <taxon>Pseudomonadati</taxon>
        <taxon>Bacteroidota</taxon>
        <taxon>Bacteroidia</taxon>
        <taxon>Bacteroidales</taxon>
        <taxon>Prevotellaceae</taxon>
        <taxon>Leyella</taxon>
    </lineage>
</organism>
<dbReference type="SUPFAM" id="SSF49785">
    <property type="entry name" value="Galactose-binding domain-like"/>
    <property type="match status" value="1"/>
</dbReference>
<dbReference type="RefSeq" id="WP_289826138.1">
    <property type="nucleotide sequence ID" value="NZ_JAUEIE010000015.1"/>
</dbReference>
<keyword evidence="10" id="KW-1185">Reference proteome</keyword>
<evidence type="ECO:0000259" key="7">
    <source>
        <dbReference type="Pfam" id="PF02837"/>
    </source>
</evidence>
<feature type="signal peptide" evidence="4">
    <location>
        <begin position="1"/>
        <end position="23"/>
    </location>
</feature>
<evidence type="ECO:0000313" key="8">
    <source>
        <dbReference type="EMBL" id="MDN0023618.1"/>
    </source>
</evidence>
<evidence type="ECO:0000313" key="11">
    <source>
        <dbReference type="Proteomes" id="UP001168478"/>
    </source>
</evidence>
<dbReference type="PANTHER" id="PTHR42732:SF3">
    <property type="entry name" value="HYDROLASE"/>
    <property type="match status" value="1"/>
</dbReference>
<feature type="domain" description="Glycosyl hydrolases family 2 sugar binding" evidence="7">
    <location>
        <begin position="92"/>
        <end position="161"/>
    </location>
</feature>
<dbReference type="Proteomes" id="UP001168478">
    <property type="component" value="Unassembled WGS sequence"/>
</dbReference>
<feature type="domain" description="Glycoside hydrolase family 2 immunoglobulin-like beta-sandwich" evidence="5">
    <location>
        <begin position="240"/>
        <end position="300"/>
    </location>
</feature>
<protein>
    <submittedName>
        <fullName evidence="9">Glycoside hydrolase family 2 TIM barrel-domain containing protein</fullName>
    </submittedName>
</protein>
<dbReference type="Pfam" id="PF02836">
    <property type="entry name" value="Glyco_hydro_2_C"/>
    <property type="match status" value="1"/>
</dbReference>
<dbReference type="Gene3D" id="2.60.120.260">
    <property type="entry name" value="Galactose-binding domain-like"/>
    <property type="match status" value="1"/>
</dbReference>
<dbReference type="InterPro" id="IPR008979">
    <property type="entry name" value="Galactose-bd-like_sf"/>
</dbReference>
<dbReference type="EMBL" id="JAUEIF010000008">
    <property type="protein sequence ID" value="MDN0025755.1"/>
    <property type="molecule type" value="Genomic_DNA"/>
</dbReference>
<dbReference type="InterPro" id="IPR036156">
    <property type="entry name" value="Beta-gal/glucu_dom_sf"/>
</dbReference>
<dbReference type="GO" id="GO:0005975">
    <property type="term" value="P:carbohydrate metabolic process"/>
    <property type="evidence" value="ECO:0007669"/>
    <property type="project" value="InterPro"/>
</dbReference>